<dbReference type="PANTHER" id="PTHR12472:SF0">
    <property type="entry name" value="RAB3 GTPASE-ACTIVATING PROTEIN NON-CATALYTIC SUBUNIT"/>
    <property type="match status" value="1"/>
</dbReference>
<sequence>MKNLAAQTHFEGPELDSFFSFKKIFFGLPSFLDAVSIGNLNSPKDSLDYLSPEVFSSNILLKPATTRYLVAPPKSMLQLHITTEEIEYSFSAVKFANKVASKVGGVVYNIAKSYLFSSSSFPGFSRNETDYNGNNNSSQIKVTNVPAVISLRDSGRQITRIFLSPVKFHLAALTDTLGRILIIDTNSCDIIAMFKGFRDGQCGWIEVPNENSEYYESSSKSCDSFNSSSSSSILCITLYASRLGLLQVHSIIDYKNPIGTFSIGKGYKLIQSNSHYLGESLSVSNGSYERPVLPPRPASCILINSDGISFPISVSKKSK</sequence>
<dbReference type="Pfam" id="PF14655">
    <property type="entry name" value="RAB3GAP2_N"/>
    <property type="match status" value="1"/>
</dbReference>
<reference evidence="2 3" key="1">
    <citation type="journal article" date="2016" name="Mol. Biol. Evol.">
        <title>Genome-Wide Survey of Gut Fungi (Harpellales) Reveals the First Horizontally Transferred Ubiquitin Gene from a Mosquito Host.</title>
        <authorList>
            <person name="Wang Y."/>
            <person name="White M.M."/>
            <person name="Kvist S."/>
            <person name="Moncalvo J.M."/>
        </authorList>
    </citation>
    <scope>NUCLEOTIDE SEQUENCE [LARGE SCALE GENOMIC DNA]</scope>
    <source>
        <strain evidence="2 3">ALG-7-W6</strain>
    </source>
</reference>
<evidence type="ECO:0000313" key="2">
    <source>
        <dbReference type="EMBL" id="OLY85053.1"/>
    </source>
</evidence>
<dbReference type="AlphaFoldDB" id="A0A1R0H7F8"/>
<dbReference type="OrthoDB" id="360390at2759"/>
<organism evidence="2 3">
    <name type="scientific">Smittium mucronatum</name>
    <dbReference type="NCBI Taxonomy" id="133383"/>
    <lineage>
        <taxon>Eukaryota</taxon>
        <taxon>Fungi</taxon>
        <taxon>Fungi incertae sedis</taxon>
        <taxon>Zoopagomycota</taxon>
        <taxon>Kickxellomycotina</taxon>
        <taxon>Harpellomycetes</taxon>
        <taxon>Harpellales</taxon>
        <taxon>Legeriomycetaceae</taxon>
        <taxon>Smittium</taxon>
    </lineage>
</organism>
<dbReference type="EMBL" id="LSSL01000258">
    <property type="protein sequence ID" value="OLY85053.1"/>
    <property type="molecule type" value="Genomic_DNA"/>
</dbReference>
<dbReference type="Proteomes" id="UP000187455">
    <property type="component" value="Unassembled WGS sequence"/>
</dbReference>
<accession>A0A1R0H7F8</accession>
<dbReference type="PANTHER" id="PTHR12472">
    <property type="entry name" value="RAB3-GAP REGULATORY DOMAIN"/>
    <property type="match status" value="1"/>
</dbReference>
<evidence type="ECO:0000259" key="1">
    <source>
        <dbReference type="Pfam" id="PF14655"/>
    </source>
</evidence>
<feature type="domain" description="Rab3-GAP regulatory subunit N-terminal" evidence="1">
    <location>
        <begin position="32"/>
        <end position="270"/>
    </location>
</feature>
<dbReference type="STRING" id="133383.A0A1R0H7F8"/>
<keyword evidence="3" id="KW-1185">Reference proteome</keyword>
<evidence type="ECO:0000313" key="3">
    <source>
        <dbReference type="Proteomes" id="UP000187455"/>
    </source>
</evidence>
<name>A0A1R0H7F8_9FUNG</name>
<protein>
    <submittedName>
        <fullName evidence="2">Rab3 GTPase-activating protein non-catalytic subunit</fullName>
    </submittedName>
</protein>
<dbReference type="InterPro" id="IPR026059">
    <property type="entry name" value="Rab3GAP2"/>
</dbReference>
<comment type="caution">
    <text evidence="2">The sequence shown here is derived from an EMBL/GenBank/DDBJ whole genome shotgun (WGS) entry which is preliminary data.</text>
</comment>
<gene>
    <name evidence="2" type="ORF">AYI68_g769</name>
</gene>
<dbReference type="InterPro" id="IPR032839">
    <property type="entry name" value="RAB3GAP_N"/>
</dbReference>
<proteinExistence type="predicted"/>